<keyword evidence="2" id="KW-1185">Reference proteome</keyword>
<evidence type="ECO:0000313" key="2">
    <source>
        <dbReference type="Proteomes" id="UP000015354"/>
    </source>
</evidence>
<dbReference type="EMBL" id="ATMH01003260">
    <property type="protein sequence ID" value="EPY31765.1"/>
    <property type="molecule type" value="Genomic_DNA"/>
</dbReference>
<sequence length="70" mass="8650">MWHYSSDFERKLYKIGFMSERNPQRVIDHYHQEMVWRYEYKRTRQKQYLLSRNRIGSFSRNAQSGSVGSK</sequence>
<protein>
    <submittedName>
        <fullName evidence="1">Uncharacterized protein</fullName>
    </submittedName>
</protein>
<organism evidence="1 2">
    <name type="scientific">Strigomonas culicis</name>
    <dbReference type="NCBI Taxonomy" id="28005"/>
    <lineage>
        <taxon>Eukaryota</taxon>
        <taxon>Discoba</taxon>
        <taxon>Euglenozoa</taxon>
        <taxon>Kinetoplastea</taxon>
        <taxon>Metakinetoplastina</taxon>
        <taxon>Trypanosomatida</taxon>
        <taxon>Trypanosomatidae</taxon>
        <taxon>Strigomonadinae</taxon>
        <taxon>Strigomonas</taxon>
    </lineage>
</organism>
<dbReference type="OrthoDB" id="274828at2759"/>
<reference evidence="1 2" key="1">
    <citation type="journal article" date="2013" name="PLoS ONE">
        <title>Predicting the Proteins of Angomonas deanei, Strigomonas culicis and Their Respective Endosymbionts Reveals New Aspects of the Trypanosomatidae Family.</title>
        <authorList>
            <person name="Motta M.C."/>
            <person name="Martins A.C."/>
            <person name="de Souza S.S."/>
            <person name="Catta-Preta C.M."/>
            <person name="Silva R."/>
            <person name="Klein C.C."/>
            <person name="de Almeida L.G."/>
            <person name="de Lima Cunha O."/>
            <person name="Ciapina L.P."/>
            <person name="Brocchi M."/>
            <person name="Colabardini A.C."/>
            <person name="de Araujo Lima B."/>
            <person name="Machado C.R."/>
            <person name="de Almeida Soares C.M."/>
            <person name="Probst C.M."/>
            <person name="de Menezes C.B."/>
            <person name="Thompson C.E."/>
            <person name="Bartholomeu D.C."/>
            <person name="Gradia D.F."/>
            <person name="Pavoni D.P."/>
            <person name="Grisard E.C."/>
            <person name="Fantinatti-Garboggini F."/>
            <person name="Marchini F.K."/>
            <person name="Rodrigues-Luiz G.F."/>
            <person name="Wagner G."/>
            <person name="Goldman G.H."/>
            <person name="Fietto J.L."/>
            <person name="Elias M.C."/>
            <person name="Goldman M.H."/>
            <person name="Sagot M.F."/>
            <person name="Pereira M."/>
            <person name="Stoco P.H."/>
            <person name="de Mendonca-Neto R.P."/>
            <person name="Teixeira S.M."/>
            <person name="Maciel T.E."/>
            <person name="de Oliveira Mendes T.A."/>
            <person name="Urmenyi T.P."/>
            <person name="de Souza W."/>
            <person name="Schenkman S."/>
            <person name="de Vasconcelos A.T."/>
        </authorList>
    </citation>
    <scope>NUCLEOTIDE SEQUENCE [LARGE SCALE GENOMIC DNA]</scope>
</reference>
<dbReference type="AlphaFoldDB" id="S9W737"/>
<gene>
    <name evidence="1" type="ORF">STCU_03260</name>
</gene>
<comment type="caution">
    <text evidence="1">The sequence shown here is derived from an EMBL/GenBank/DDBJ whole genome shotgun (WGS) entry which is preliminary data.</text>
</comment>
<evidence type="ECO:0000313" key="1">
    <source>
        <dbReference type="EMBL" id="EPY31765.1"/>
    </source>
</evidence>
<name>S9W737_9TRYP</name>
<proteinExistence type="predicted"/>
<dbReference type="Proteomes" id="UP000015354">
    <property type="component" value="Unassembled WGS sequence"/>
</dbReference>
<accession>S9W737</accession>